<dbReference type="Proteomes" id="UP001165064">
    <property type="component" value="Unassembled WGS sequence"/>
</dbReference>
<gene>
    <name evidence="1" type="ORF">Amon02_000584100</name>
</gene>
<keyword evidence="2" id="KW-1185">Reference proteome</keyword>
<name>A0ACB5T722_AMBMO</name>
<sequence>MDAKHDTAGTTPVVVPKEQTSLAKSQSQTSKAADPDFTSTTTTTNTNTTTTSTPQVEQQKQTLQQPSDTQHPQHQLTSKEEARLNVMDIHSYL</sequence>
<dbReference type="EMBL" id="BSXS01004403">
    <property type="protein sequence ID" value="GME82929.1"/>
    <property type="molecule type" value="Genomic_DNA"/>
</dbReference>
<accession>A0ACB5T722</accession>
<reference evidence="1" key="1">
    <citation type="submission" date="2023-04" db="EMBL/GenBank/DDBJ databases">
        <title>Ambrosiozyma monospora NBRC 10751.</title>
        <authorList>
            <person name="Ichikawa N."/>
            <person name="Sato H."/>
            <person name="Tonouchi N."/>
        </authorList>
    </citation>
    <scope>NUCLEOTIDE SEQUENCE</scope>
    <source>
        <strain evidence="1">NBRC 10751</strain>
    </source>
</reference>
<proteinExistence type="predicted"/>
<evidence type="ECO:0000313" key="1">
    <source>
        <dbReference type="EMBL" id="GME82929.1"/>
    </source>
</evidence>
<evidence type="ECO:0000313" key="2">
    <source>
        <dbReference type="Proteomes" id="UP001165064"/>
    </source>
</evidence>
<protein>
    <submittedName>
        <fullName evidence="1">Unnamed protein product</fullName>
    </submittedName>
</protein>
<comment type="caution">
    <text evidence="1">The sequence shown here is derived from an EMBL/GenBank/DDBJ whole genome shotgun (WGS) entry which is preliminary data.</text>
</comment>
<organism evidence="1 2">
    <name type="scientific">Ambrosiozyma monospora</name>
    <name type="common">Yeast</name>
    <name type="synonym">Endomycopsis monosporus</name>
    <dbReference type="NCBI Taxonomy" id="43982"/>
    <lineage>
        <taxon>Eukaryota</taxon>
        <taxon>Fungi</taxon>
        <taxon>Dikarya</taxon>
        <taxon>Ascomycota</taxon>
        <taxon>Saccharomycotina</taxon>
        <taxon>Pichiomycetes</taxon>
        <taxon>Pichiales</taxon>
        <taxon>Pichiaceae</taxon>
        <taxon>Ambrosiozyma</taxon>
    </lineage>
</organism>